<organism evidence="1 2">
    <name type="scientific">Pleurodeles waltl</name>
    <name type="common">Iberian ribbed newt</name>
    <dbReference type="NCBI Taxonomy" id="8319"/>
    <lineage>
        <taxon>Eukaryota</taxon>
        <taxon>Metazoa</taxon>
        <taxon>Chordata</taxon>
        <taxon>Craniata</taxon>
        <taxon>Vertebrata</taxon>
        <taxon>Euteleostomi</taxon>
        <taxon>Amphibia</taxon>
        <taxon>Batrachia</taxon>
        <taxon>Caudata</taxon>
        <taxon>Salamandroidea</taxon>
        <taxon>Salamandridae</taxon>
        <taxon>Pleurodelinae</taxon>
        <taxon>Pleurodeles</taxon>
    </lineage>
</organism>
<evidence type="ECO:0000313" key="1">
    <source>
        <dbReference type="EMBL" id="KAJ1173674.1"/>
    </source>
</evidence>
<dbReference type="Proteomes" id="UP001066276">
    <property type="component" value="Chromosome 4_1"/>
</dbReference>
<name>A0AAV7TAW1_PLEWA</name>
<accession>A0AAV7TAW1</accession>
<keyword evidence="2" id="KW-1185">Reference proteome</keyword>
<protein>
    <submittedName>
        <fullName evidence="1">Uncharacterized protein</fullName>
    </submittedName>
</protein>
<dbReference type="AlphaFoldDB" id="A0AAV7TAW1"/>
<gene>
    <name evidence="1" type="ORF">NDU88_005500</name>
</gene>
<proteinExistence type="predicted"/>
<evidence type="ECO:0000313" key="2">
    <source>
        <dbReference type="Proteomes" id="UP001066276"/>
    </source>
</evidence>
<dbReference type="EMBL" id="JANPWB010000007">
    <property type="protein sequence ID" value="KAJ1173674.1"/>
    <property type="molecule type" value="Genomic_DNA"/>
</dbReference>
<reference evidence="1" key="1">
    <citation type="journal article" date="2022" name="bioRxiv">
        <title>Sequencing and chromosome-scale assembly of the giantPleurodeles waltlgenome.</title>
        <authorList>
            <person name="Brown T."/>
            <person name="Elewa A."/>
            <person name="Iarovenko S."/>
            <person name="Subramanian E."/>
            <person name="Araus A.J."/>
            <person name="Petzold A."/>
            <person name="Susuki M."/>
            <person name="Suzuki K.-i.T."/>
            <person name="Hayashi T."/>
            <person name="Toyoda A."/>
            <person name="Oliveira C."/>
            <person name="Osipova E."/>
            <person name="Leigh N.D."/>
            <person name="Simon A."/>
            <person name="Yun M.H."/>
        </authorList>
    </citation>
    <scope>NUCLEOTIDE SEQUENCE</scope>
    <source>
        <strain evidence="1">20211129_DDA</strain>
        <tissue evidence="1">Liver</tissue>
    </source>
</reference>
<sequence length="72" mass="8301">MKRRAWARAPQRLFVARTTSDPVVFRVARFRGYVQQSGPGMILLMLNKVKPCGNFQSNSDQDDVLRLTEFID</sequence>
<comment type="caution">
    <text evidence="1">The sequence shown here is derived from an EMBL/GenBank/DDBJ whole genome shotgun (WGS) entry which is preliminary data.</text>
</comment>